<dbReference type="Proteomes" id="UP001620626">
    <property type="component" value="Unassembled WGS sequence"/>
</dbReference>
<reference evidence="1 2" key="1">
    <citation type="submission" date="2024-10" db="EMBL/GenBank/DDBJ databases">
        <authorList>
            <person name="Kim D."/>
        </authorList>
    </citation>
    <scope>NUCLEOTIDE SEQUENCE [LARGE SCALE GENOMIC DNA]</scope>
    <source>
        <strain evidence="1">BH-2024</strain>
    </source>
</reference>
<accession>A0ABD2LAL5</accession>
<keyword evidence="2" id="KW-1185">Reference proteome</keyword>
<dbReference type="AlphaFoldDB" id="A0ABD2LAL5"/>
<evidence type="ECO:0000313" key="2">
    <source>
        <dbReference type="Proteomes" id="UP001620626"/>
    </source>
</evidence>
<organism evidence="1 2">
    <name type="scientific">Heterodera trifolii</name>
    <dbReference type="NCBI Taxonomy" id="157864"/>
    <lineage>
        <taxon>Eukaryota</taxon>
        <taxon>Metazoa</taxon>
        <taxon>Ecdysozoa</taxon>
        <taxon>Nematoda</taxon>
        <taxon>Chromadorea</taxon>
        <taxon>Rhabditida</taxon>
        <taxon>Tylenchina</taxon>
        <taxon>Tylenchomorpha</taxon>
        <taxon>Tylenchoidea</taxon>
        <taxon>Heteroderidae</taxon>
        <taxon>Heteroderinae</taxon>
        <taxon>Heterodera</taxon>
    </lineage>
</organism>
<dbReference type="EMBL" id="JBICBT010000480">
    <property type="protein sequence ID" value="KAL3112091.1"/>
    <property type="molecule type" value="Genomic_DNA"/>
</dbReference>
<name>A0ABD2LAL5_9BILA</name>
<comment type="caution">
    <text evidence="1">The sequence shown here is derived from an EMBL/GenBank/DDBJ whole genome shotgun (WGS) entry which is preliminary data.</text>
</comment>
<gene>
    <name evidence="1" type="ORF">niasHT_012060</name>
</gene>
<proteinExistence type="predicted"/>
<protein>
    <submittedName>
        <fullName evidence="1">Uncharacterized protein</fullName>
    </submittedName>
</protein>
<evidence type="ECO:0000313" key="1">
    <source>
        <dbReference type="EMBL" id="KAL3112091.1"/>
    </source>
</evidence>
<sequence>MLVSQQRNKNNGLTIATKLHMKCARSAAGSGVTQKMEPKERSVVLKIMNWSAAKRKSLNNWNLKPNVWMQWKNARNADGQNAFRKRESQRAIVAPQGTTLPAAPSHPRYVVNIDVDCAFLQFNFVQKKIPLAWQKELDCMKVRSMCPCGYGACVPEPGALATPCCTEHFALKCCVQVWHRIALLLAHPVQLGRACFIMRQVQDLGLISGQL</sequence>